<dbReference type="Pfam" id="PF12796">
    <property type="entry name" value="Ank_2"/>
    <property type="match status" value="1"/>
</dbReference>
<evidence type="ECO:0000256" key="7">
    <source>
        <dbReference type="PROSITE-ProRule" id="PRU00023"/>
    </source>
</evidence>
<proteinExistence type="predicted"/>
<evidence type="ECO:0000256" key="6">
    <source>
        <dbReference type="ARBA" id="ARBA00023422"/>
    </source>
</evidence>
<dbReference type="EMBL" id="KL363189">
    <property type="protein sequence ID" value="KFD57326.1"/>
    <property type="molecule type" value="Genomic_DNA"/>
</dbReference>
<dbReference type="AlphaFoldDB" id="A0A085MJD0"/>
<dbReference type="PROSITE" id="PS50088">
    <property type="entry name" value="ANK_REPEAT"/>
    <property type="match status" value="2"/>
</dbReference>
<protein>
    <recommendedName>
        <fullName evidence="1">phospholipase A2</fullName>
        <ecNumber evidence="1">3.1.1.4</ecNumber>
    </recommendedName>
</protein>
<dbReference type="InterPro" id="IPR002110">
    <property type="entry name" value="Ankyrin_rpt"/>
</dbReference>
<dbReference type="GO" id="GO:2000304">
    <property type="term" value="P:positive regulation of ceramide biosynthetic process"/>
    <property type="evidence" value="ECO:0007669"/>
    <property type="project" value="TreeGrafter"/>
</dbReference>
<feature type="repeat" description="ANK" evidence="7">
    <location>
        <begin position="352"/>
        <end position="384"/>
    </location>
</feature>
<dbReference type="PANTHER" id="PTHR24139">
    <property type="entry name" value="CALCIUM-INDEPENDENT PHOSPHOLIPASE A2"/>
    <property type="match status" value="1"/>
</dbReference>
<dbReference type="SUPFAM" id="SSF48403">
    <property type="entry name" value="Ankyrin repeat"/>
    <property type="match status" value="1"/>
</dbReference>
<keyword evidence="3" id="KW-0378">Hydrolase</keyword>
<evidence type="ECO:0000313" key="11">
    <source>
        <dbReference type="Proteomes" id="UP000030764"/>
    </source>
</evidence>
<keyword evidence="2" id="KW-0677">Repeat</keyword>
<comment type="catalytic activity">
    <reaction evidence="6">
        <text>a 1,2-diacyl-sn-glycero-3-phosphocholine + H2O = a 1-acyl-sn-glycero-3-phosphocholine + a fatty acid + H(+)</text>
        <dbReference type="Rhea" id="RHEA:15801"/>
        <dbReference type="ChEBI" id="CHEBI:15377"/>
        <dbReference type="ChEBI" id="CHEBI:15378"/>
        <dbReference type="ChEBI" id="CHEBI:28868"/>
        <dbReference type="ChEBI" id="CHEBI:57643"/>
        <dbReference type="ChEBI" id="CHEBI:58168"/>
        <dbReference type="EC" id="3.1.1.4"/>
    </reaction>
    <physiologicalReaction direction="left-to-right" evidence="6">
        <dbReference type="Rhea" id="RHEA:15802"/>
    </physiologicalReaction>
</comment>
<dbReference type="GO" id="GO:0047499">
    <property type="term" value="F:calcium-independent phospholipase A2 activity"/>
    <property type="evidence" value="ECO:0007669"/>
    <property type="project" value="InterPro"/>
</dbReference>
<dbReference type="PANTHER" id="PTHR24139:SF34">
    <property type="entry name" value="85_88 KDA CALCIUM-INDEPENDENT PHOSPHOLIPASE A2"/>
    <property type="match status" value="1"/>
</dbReference>
<dbReference type="PROSITE" id="PS51635">
    <property type="entry name" value="PNPLA"/>
    <property type="match status" value="1"/>
</dbReference>
<dbReference type="GO" id="GO:0005739">
    <property type="term" value="C:mitochondrion"/>
    <property type="evidence" value="ECO:0007669"/>
    <property type="project" value="TreeGrafter"/>
</dbReference>
<organism evidence="10 11">
    <name type="scientific">Trichuris suis</name>
    <name type="common">pig whipworm</name>
    <dbReference type="NCBI Taxonomy" id="68888"/>
    <lineage>
        <taxon>Eukaryota</taxon>
        <taxon>Metazoa</taxon>
        <taxon>Ecdysozoa</taxon>
        <taxon>Nematoda</taxon>
        <taxon>Enoplea</taxon>
        <taxon>Dorylaimia</taxon>
        <taxon>Trichinellida</taxon>
        <taxon>Trichuridae</taxon>
        <taxon>Trichuris</taxon>
    </lineage>
</organism>
<evidence type="ECO:0000313" key="10">
    <source>
        <dbReference type="EMBL" id="KFD57326.1"/>
    </source>
</evidence>
<dbReference type="InterPro" id="IPR016035">
    <property type="entry name" value="Acyl_Trfase/lysoPLipase"/>
</dbReference>
<dbReference type="InterPro" id="IPR047148">
    <property type="entry name" value="PLPL9"/>
</dbReference>
<dbReference type="Proteomes" id="UP000030764">
    <property type="component" value="Unassembled WGS sequence"/>
</dbReference>
<evidence type="ECO:0000256" key="4">
    <source>
        <dbReference type="ARBA" id="ARBA00023043"/>
    </source>
</evidence>
<feature type="short sequence motif" description="DGA/G" evidence="8">
    <location>
        <begin position="631"/>
        <end position="633"/>
    </location>
</feature>
<keyword evidence="4 7" id="KW-0040">ANK repeat</keyword>
<dbReference type="SMART" id="SM00248">
    <property type="entry name" value="ANK"/>
    <property type="match status" value="6"/>
</dbReference>
<evidence type="ECO:0000256" key="3">
    <source>
        <dbReference type="ARBA" id="ARBA00022801"/>
    </source>
</evidence>
<dbReference type="EC" id="3.1.1.4" evidence="1"/>
<evidence type="ECO:0000256" key="8">
    <source>
        <dbReference type="PROSITE-ProRule" id="PRU01161"/>
    </source>
</evidence>
<reference evidence="10 11" key="1">
    <citation type="journal article" date="2014" name="Nat. Genet.">
        <title>Genome and transcriptome of the porcine whipworm Trichuris suis.</title>
        <authorList>
            <person name="Jex A.R."/>
            <person name="Nejsum P."/>
            <person name="Schwarz E.M."/>
            <person name="Hu L."/>
            <person name="Young N.D."/>
            <person name="Hall R.S."/>
            <person name="Korhonen P.K."/>
            <person name="Liao S."/>
            <person name="Thamsborg S."/>
            <person name="Xia J."/>
            <person name="Xu P."/>
            <person name="Wang S."/>
            <person name="Scheerlinck J.P."/>
            <person name="Hofmann A."/>
            <person name="Sternberg P.W."/>
            <person name="Wang J."/>
            <person name="Gasser R.B."/>
        </authorList>
    </citation>
    <scope>NUCLEOTIDE SEQUENCE [LARGE SCALE GENOMIC DNA]</scope>
    <source>
        <strain evidence="10">DCEP-RM93M</strain>
    </source>
</reference>
<evidence type="ECO:0000256" key="2">
    <source>
        <dbReference type="ARBA" id="ARBA00022737"/>
    </source>
</evidence>
<comment type="caution">
    <text evidence="8">Lacks conserved residue(s) required for the propagation of feature annotation.</text>
</comment>
<dbReference type="GO" id="GO:0006629">
    <property type="term" value="P:lipid metabolic process"/>
    <property type="evidence" value="ECO:0007669"/>
    <property type="project" value="UniProtKB-KW"/>
</dbReference>
<gene>
    <name evidence="10" type="ORF">M513_01837</name>
</gene>
<dbReference type="InterPro" id="IPR002641">
    <property type="entry name" value="PNPLA_dom"/>
</dbReference>
<dbReference type="Gene3D" id="3.40.1090.10">
    <property type="entry name" value="Cytosolic phospholipase A2 catalytic domain"/>
    <property type="match status" value="1"/>
</dbReference>
<keyword evidence="11" id="KW-1185">Reference proteome</keyword>
<sequence>MEKSVDPVRHTQYMQPISNFIGNVVNVAKEKVMGETWWLPSSTREIVEIPPKALKALQEVDRKDIFGIRRGNDEKTSDETFHITMDWKNGKHTLSLCRCSNWEDAYDHFNNLIYFLPLFSFIESRKRLDSLLHCIRRHSLWKPVHIAAMLGIRKYFENLERQESCKISETLRQLNQICQPEGRYPLHIAVENCHVDLALYMINVLKVPISLSDLNGQNVFHYAAGASPAVVTALAECEDADKQINVLSKDGYTPLFMSIISCKPTCTTALIKKGAVWDILCNGRSAVHQAMLQDGSKVKDIIKTLVEASPDMIRDAEPQTGNSALHIAGNKQALLSLFLVCSNLDLELRNKAGQTALHMQVRRGNLGCALVLLYNGANPDAQDSNGNTSLHLAVSALNVDIAKALLVLGANPNILNHTGDSPRHLAARLGASGRELLSCLTVGGAERCNANHRGCVAGCSYRNSVENEVTSDSTVRDYSDVLNDFKHEQNIRRVIAEAKSGKKLKFLLSLDGGGIRGLILVQMVYLRMKDLLFEDHKRPYDSDAMERHIKEHIGLETRMTDISKPKMIITSVLAQKHPVKLHIFRSYTLPGEDRIPCHDPDSNEEMPLWKVLRCTSAAPTYFTSVDNKFVDGGLIANNPSVDLLSEIQLYKMALEYTKSTEELEIGCLLNIGTGRIPDMPIESLNVGIASPIGMVGVLKNLGYMIMDQVTATEGRPVDRAKAWCNEMGIPFFRFSPQMTKDYLLDTKTDREVVMMMWETVEYMQKRKDECYKLVDLIKTLFQ</sequence>
<dbReference type="InterPro" id="IPR036770">
    <property type="entry name" value="Ankyrin_rpt-contain_sf"/>
</dbReference>
<accession>A0A085MJD0</accession>
<evidence type="ECO:0000259" key="9">
    <source>
        <dbReference type="PROSITE" id="PS51635"/>
    </source>
</evidence>
<evidence type="ECO:0000256" key="5">
    <source>
        <dbReference type="ARBA" id="ARBA00023098"/>
    </source>
</evidence>
<dbReference type="GO" id="GO:0052816">
    <property type="term" value="F:long-chain fatty acyl-CoA hydrolase activity"/>
    <property type="evidence" value="ECO:0007669"/>
    <property type="project" value="TreeGrafter"/>
</dbReference>
<dbReference type="SUPFAM" id="SSF52151">
    <property type="entry name" value="FabD/lysophospholipase-like"/>
    <property type="match status" value="1"/>
</dbReference>
<dbReference type="Gene3D" id="1.25.40.20">
    <property type="entry name" value="Ankyrin repeat-containing domain"/>
    <property type="match status" value="1"/>
</dbReference>
<dbReference type="Pfam" id="PF01734">
    <property type="entry name" value="Patatin"/>
    <property type="match status" value="1"/>
</dbReference>
<feature type="repeat" description="ANK" evidence="7">
    <location>
        <begin position="385"/>
        <end position="417"/>
    </location>
</feature>
<keyword evidence="5" id="KW-0443">Lipid metabolism</keyword>
<feature type="domain" description="PNPLA" evidence="9">
    <location>
        <begin position="454"/>
        <end position="644"/>
    </location>
</feature>
<name>A0A085MJD0_9BILA</name>
<evidence type="ECO:0000256" key="1">
    <source>
        <dbReference type="ARBA" id="ARBA00013278"/>
    </source>
</evidence>
<dbReference type="PROSITE" id="PS50297">
    <property type="entry name" value="ANK_REP_REGION"/>
    <property type="match status" value="2"/>
</dbReference>